<proteinExistence type="predicted"/>
<dbReference type="AlphaFoldDB" id="B9L810"/>
<feature type="domain" description="SCP" evidence="2">
    <location>
        <begin position="39"/>
        <end position="151"/>
    </location>
</feature>
<feature type="signal peptide" evidence="1">
    <location>
        <begin position="1"/>
        <end position="18"/>
    </location>
</feature>
<evidence type="ECO:0000256" key="1">
    <source>
        <dbReference type="SAM" id="SignalP"/>
    </source>
</evidence>
<dbReference type="Gene3D" id="3.40.33.10">
    <property type="entry name" value="CAP"/>
    <property type="match status" value="1"/>
</dbReference>
<dbReference type="KEGG" id="nam:NAMH_0345"/>
<reference evidence="3 4" key="1">
    <citation type="journal article" date="2009" name="PLoS Genet.">
        <title>Adaptations to submarine hydrothermal environments exemplified by the genome of Nautilia profundicola.</title>
        <authorList>
            <person name="Campbell B.J."/>
            <person name="Smith J.L."/>
            <person name="Hanson T.E."/>
            <person name="Klotz M.G."/>
            <person name="Stein L.Y."/>
            <person name="Lee C.K."/>
            <person name="Wu D."/>
            <person name="Robinson J.M."/>
            <person name="Khouri H.M."/>
            <person name="Eisen J.A."/>
            <person name="Cary S.C."/>
        </authorList>
    </citation>
    <scope>NUCLEOTIDE SEQUENCE [LARGE SCALE GENOMIC DNA]</scope>
    <source>
        <strain evidence="4">ATCC BAA-1463 / DSM 18972 / AmH</strain>
    </source>
</reference>
<evidence type="ECO:0000313" key="3">
    <source>
        <dbReference type="EMBL" id="ACM93721.1"/>
    </source>
</evidence>
<dbReference type="eggNOG" id="COG2340">
    <property type="taxonomic scope" value="Bacteria"/>
</dbReference>
<name>B9L810_NAUPA</name>
<dbReference type="HOGENOM" id="CLU_052497_0_0_7"/>
<dbReference type="Pfam" id="PF00188">
    <property type="entry name" value="CAP"/>
    <property type="match status" value="1"/>
</dbReference>
<protein>
    <submittedName>
        <fullName evidence="3">Lipoprotein</fullName>
    </submittedName>
</protein>
<keyword evidence="4" id="KW-1185">Reference proteome</keyword>
<dbReference type="RefSeq" id="WP_015902773.1">
    <property type="nucleotide sequence ID" value="NC_012115.1"/>
</dbReference>
<keyword evidence="1" id="KW-0732">Signal</keyword>
<organism evidence="3 4">
    <name type="scientific">Nautilia profundicola (strain ATCC BAA-1463 / DSM 18972 / AmH)</name>
    <dbReference type="NCBI Taxonomy" id="598659"/>
    <lineage>
        <taxon>Bacteria</taxon>
        <taxon>Pseudomonadati</taxon>
        <taxon>Campylobacterota</taxon>
        <taxon>Epsilonproteobacteria</taxon>
        <taxon>Nautiliales</taxon>
        <taxon>Nautiliaceae</taxon>
        <taxon>Nautilia</taxon>
    </lineage>
</organism>
<dbReference type="Proteomes" id="UP000000448">
    <property type="component" value="Chromosome"/>
</dbReference>
<dbReference type="CDD" id="cd05379">
    <property type="entry name" value="CAP_bacterial"/>
    <property type="match status" value="1"/>
</dbReference>
<dbReference type="InterPro" id="IPR014044">
    <property type="entry name" value="CAP_dom"/>
</dbReference>
<dbReference type="STRING" id="598659.NAMH_0345"/>
<accession>B9L810</accession>
<dbReference type="InterPro" id="IPR035940">
    <property type="entry name" value="CAP_sf"/>
</dbReference>
<evidence type="ECO:0000259" key="2">
    <source>
        <dbReference type="Pfam" id="PF00188"/>
    </source>
</evidence>
<evidence type="ECO:0000313" key="4">
    <source>
        <dbReference type="Proteomes" id="UP000000448"/>
    </source>
</evidence>
<dbReference type="SUPFAM" id="SSF55797">
    <property type="entry name" value="PR-1-like"/>
    <property type="match status" value="1"/>
</dbReference>
<feature type="chain" id="PRO_5002888378" evidence="1">
    <location>
        <begin position="19"/>
        <end position="412"/>
    </location>
</feature>
<sequence>MKKLFMFFIALLSFWGCGGGSSESVIEDNTSSDTYLYELDYLNFLRNKAGMISLKANNNLIIAAENHAYYLYVNNATGHEEEEGKKGFTGQWPSDRVVYAGFLSKDVSENVSVGQENYMDSIDNLFSAIYHRFGFLNTTIDLIGIGIESKDYVYDMGNSILNTLCSHQNDVNGAYYLNVCADDDIVIDADDYNDAKNNFRKQNPDIIIWPYNNAIDMLPVFYNETPDPLPDYNVSGYPISIQFNEYYFNEDNITLKTFKLYDQNGNEVTNTRLLDKNNDPNDKFDEYEFALFPLERLEWNETYNVNAVYEYNGNDYNLSWSFKTKELPYPYFRITTDDETIYVDSNKTFAYYFVPDDGNDLIKSYGYTYPAGDKVESGFIDYNTLWIRVIGKSGDEFNFDFDNGDKLKLIIK</sequence>
<dbReference type="EMBL" id="CP001279">
    <property type="protein sequence ID" value="ACM93721.1"/>
    <property type="molecule type" value="Genomic_DNA"/>
</dbReference>
<gene>
    <name evidence="3" type="ordered locus">NAMH_0345</name>
</gene>
<keyword evidence="3" id="KW-0449">Lipoprotein</keyword>